<dbReference type="Pfam" id="PF25962">
    <property type="entry name" value="TIL_OTOGL_Mucin"/>
    <property type="match status" value="1"/>
</dbReference>
<feature type="domain" description="VWFD" evidence="17">
    <location>
        <begin position="1"/>
        <end position="50"/>
    </location>
</feature>
<dbReference type="SMART" id="SM00214">
    <property type="entry name" value="VWC"/>
    <property type="match status" value="5"/>
</dbReference>
<feature type="domain" description="CTCK" evidence="14">
    <location>
        <begin position="2601"/>
        <end position="2689"/>
    </location>
</feature>
<dbReference type="InterPro" id="IPR001846">
    <property type="entry name" value="VWF_type-D"/>
</dbReference>
<evidence type="ECO:0000256" key="2">
    <source>
        <dbReference type="ARBA" id="ARBA00016619"/>
    </source>
</evidence>
<proteinExistence type="predicted"/>
<dbReference type="Ensembl" id="ENSECRT00000005611.1">
    <property type="protein sequence ID" value="ENSECRP00000005516.1"/>
    <property type="gene ID" value="ENSECRG00000003706.1"/>
</dbReference>
<dbReference type="SMART" id="SM00832">
    <property type="entry name" value="C8"/>
    <property type="match status" value="4"/>
</dbReference>
<dbReference type="SMART" id="SM00216">
    <property type="entry name" value="VWD"/>
    <property type="match status" value="3"/>
</dbReference>
<dbReference type="SUPFAM" id="SSF57567">
    <property type="entry name" value="Serine protease inhibitors"/>
    <property type="match status" value="4"/>
</dbReference>
<dbReference type="Gene3D" id="2.10.25.10">
    <property type="entry name" value="Laminin"/>
    <property type="match status" value="5"/>
</dbReference>
<name>A0A8C4RR83_ERPCA</name>
<dbReference type="SMART" id="SM00327">
    <property type="entry name" value="VWA"/>
    <property type="match status" value="3"/>
</dbReference>
<keyword evidence="11" id="KW-0325">Glycoprotein</keyword>
<keyword evidence="3" id="KW-0964">Secreted</keyword>
<dbReference type="GO" id="GO:0031012">
    <property type="term" value="C:extracellular matrix"/>
    <property type="evidence" value="ECO:0007669"/>
    <property type="project" value="TreeGrafter"/>
</dbReference>
<evidence type="ECO:0000256" key="1">
    <source>
        <dbReference type="ARBA" id="ARBA00004498"/>
    </source>
</evidence>
<dbReference type="InterPro" id="IPR014853">
    <property type="entry name" value="VWF/SSPO/ZAN-like_Cys-rich_dom"/>
</dbReference>
<dbReference type="PROSITE" id="PS01225">
    <property type="entry name" value="CTCK_2"/>
    <property type="match status" value="1"/>
</dbReference>
<dbReference type="InterPro" id="IPR036465">
    <property type="entry name" value="vWFA_dom_sf"/>
</dbReference>
<evidence type="ECO:0000256" key="11">
    <source>
        <dbReference type="ARBA" id="ARBA00023180"/>
    </source>
</evidence>
<evidence type="ECO:0000259" key="16">
    <source>
        <dbReference type="PROSITE" id="PS50234"/>
    </source>
</evidence>
<dbReference type="PROSITE" id="PS50184">
    <property type="entry name" value="VWFC_2"/>
    <property type="match status" value="3"/>
</dbReference>
<sequence length="2691" mass="297007">MKHFNKTCGLCGNFNMDPNDDYITQEGFVAESSYDFANSWALHGSGKPCKRAVPPSKTCNISLAVGEDPMQRCRLLKTSSVFLKCSHLVDSEPFVALCEEDTCHCNEDQNCQCDVFMEYARSCAQKGLVLKGWHKDSHCNPKCPLGMEYNECTIPCSHTCQNLNINEVCKNECEDGCRCPEGKIIDDDHCVDISECSCVHAGKRYPPSSSISQDCNTCVCRHGFWQCSNEECPGECFVTGQSHYKSFDNKFFTFGGICHYLFAKDCWENTFAVIIETVQCADDRDAICAKSVTLRFQETANITIKMKHGGGVSVGGMDIQTPLFQGPLRILRTTMSSIRLTYNEDIMMDWDGRGKLLLKLSPVYAGKTCGLCGNYNGNQRDDFTTPAGLNEAHVENFGNSWKINGECEDILKQDNDPCILNPKRVKYAEEACAVLFSPEFKPCHYEVNPAPFFKNCRYDVCSCSDGHECLCSAVASYATACTRKGVLINWRTSDFCEMRCPEDQTYQQCGSPCNETCRSLSFPDVSCSELCIEGCFCSPGLYATENGECVSKSQCPCYYDGELFQPGDVISNHINLCYCENGAMTCSSNELPGAMLSDMFFNDLPSLRVKRALMCRPPMEKFICSSHLAEGIECTKTCQNYDLECVSQGCISGCMCPAGKVRHKNRCISPESCPCFYNGKEYLTGSSVTMDCNTCVCRNRKWVCTEKICDGTCKVIGEANYLTFDGLKYIFPGLCQYVLVQDYCNGGEGTFRILVENSGCGVPGQKCSKYITILYEGGVIEMLNGMVTMKKPVSDQTQIEIIKSGLYYIILLGQGLSVMWNLGTRVTVQMQGHYRNKVCGLCGNFDGIQNNDLLSSNNQLEVEPVDFGNSWKVSPHCADAIQLPSQCNDNIAKLVSVEQSCSVLSSELFKECNRVVDPEPYWEICTFDTCSCQSIGDCVCFCDAIAAYAQECAERGVVVHWRSNDLCPLSCEDLNIVESAYHCEWRYNACAPACPITCQHPEPLDCPAKCVEGCHSTCPLGKILDEVAMKCIDPTECQVCVHEGRRIAHGKKIILNPESKELCKICHCQGNYLKCELCPVELSSTVAPEAPLTTPYMVLSTTPVPESACSKMMDLAFMVDGSSSLSEEDFEVVKQFILNVVEQFRMGPTYTRVTVLQFYSGIKSYGLQVHKSVFKKMVKDMKYSGGETAFINEALKYLVWNIYDKDKRENAPRVAVLLAASTSPRNVKSMVKLLSKNSITMISVGLGPYVSQSQIKQIGSYSPSNKVLFLSSVSELDGYTKEITEYLCQLGRAPTVQPPKETTLRKTTPAPITTTTSQFITPGKFIPHNEIPPSSSTSPPFFTSTVSFEAVLDITFVIEGSEKVGERNFNLTREFLLQTIKRLPVGEKTIHITIIQYSYEVIIEYTFTQSQEKTEILEKVKHMEWQMGNATNTGKAVETISENTFTTEQGDRDQVPNLVFLISSHTPSDVITKPPESSQINIIPIGVGPQINEIDLDLISFPKKPILIQNYDELITTVPEIIEIIQKDLLHTTPASSLLNFTPTPTTSLPASVLCDRLMDVIIMLDGTSSMEESQFEEVKTFMKAFINQANIGVNGTHVAFVQYGSINTLEVSWVDQQTRENLISLVNIIQQRESAPVRLGEALHFAVQSAISEAHGGRPGVPKIAVVIVTQVSQDSVEKAAKEALSAGLLVFPIGIGNNYNNVQLITLAGKGMQHNVIHLSQIENLPAMVTLDKQFIDKLCRAGPPGVCVDDEGNERKPGESWKMADKCYSVICHPSGALVMQTHKINCEKMQKPVCRNNLPAVKVEETCGCRWSCPCFCMGSSTNHIVTFDGHAFKLTGFCSYTLLMDKTHDVDIILHSQPCATSSEQSCMKSIEVIHDGINTVLNDKMKVTVNGLNTNVPFRSHGVEVALYGALIYELKILKTGYVLTFTPKNNEFTIQLNSAQVATKTAGLCGFCDQNDANDFVLKNGTVTVDSTIFIKDWTTEGPSGVNCVPIMNKNCTHPISDQCLVLQSSLFQRCHSFVPVADYVALCQENSCHGADICEIISAYSMHCRLQGICIEWRSAKLCDISCPSSMEFESCKTGCVQQCNNVNTTHCMETPTEGCFCRQGSVLHNGECVPKEFCTQCIDEYGIAHQHLESWIPSHNPCQLCICFDNKQINCTKKPCSNAPAPTCGVCEVLRVKKGSDQCCQEYECVCDMASCSIPPVPKCEDGLTPVLKNPGGCRPVYECACKKEECKLKPVPTCPPHRELSVRKTQCCDQYECTCNCINSTVSCSLGYLSKSVTNDCGCTTLECLPTKVCTHRDIVHQVGSAWEENCQICNCTDEQDEVTRLHKVICVNRNCNEICPMGSVYTRKQGECCGICKKSYCQEEALSPLGDLDTGGHLRYVGEKWKSLENPCVVHECVKINDEVFINHSNMSCLEMDTPKCPVGLQLQCQVPSGACCPHCQCVPVDGCVMNNTIVGAGEVILINECSKCQCNAEGGLVKKYRLLCGKINCSPCQNGYRLEKVNGSCCGKCIATACSVILKDGSGLSLKANEVYQEGCTSYSCKNNSNGELILEKRITNCPPFDRNKCVADGGKVVQMGDTCCETCAEPECKQTLGLLKYIKIDDCMSEKQIDIHYCEGKCSSKSVFSLEKNKVANHCVCCTATSTEAVQVPLRCSNGTILQHTIQNVKGCDCLSHACEGD</sequence>
<evidence type="ECO:0000256" key="6">
    <source>
        <dbReference type="ARBA" id="ARBA00022696"/>
    </source>
</evidence>
<dbReference type="Pfam" id="PF00092">
    <property type="entry name" value="VWA"/>
    <property type="match status" value="3"/>
</dbReference>
<dbReference type="CDD" id="cd01450">
    <property type="entry name" value="vWFA_subfamily_ECM"/>
    <property type="match status" value="2"/>
</dbReference>
<reference evidence="18" key="2">
    <citation type="submission" date="2025-08" db="UniProtKB">
        <authorList>
            <consortium name="Ensembl"/>
        </authorList>
    </citation>
    <scope>IDENTIFICATION</scope>
</reference>
<dbReference type="SMART" id="SM00215">
    <property type="entry name" value="VWC_out"/>
    <property type="match status" value="2"/>
</dbReference>
<dbReference type="InterPro" id="IPR006207">
    <property type="entry name" value="Cys_knot_C"/>
</dbReference>
<evidence type="ECO:0000256" key="10">
    <source>
        <dbReference type="ARBA" id="ARBA00023157"/>
    </source>
</evidence>
<keyword evidence="4" id="KW-0272">Extracellular matrix</keyword>
<comment type="subunit">
    <text evidence="12">Multimeric. Interacts with F8.</text>
</comment>
<feature type="domain" description="VWFD" evidence="17">
    <location>
        <begin position="234"/>
        <end position="408"/>
    </location>
</feature>
<evidence type="ECO:0000256" key="12">
    <source>
        <dbReference type="ARBA" id="ARBA00025858"/>
    </source>
</evidence>
<dbReference type="SUPFAM" id="SSF57603">
    <property type="entry name" value="FnI-like domain"/>
    <property type="match status" value="1"/>
</dbReference>
<dbReference type="FunFam" id="2.10.25.10:FF:000674">
    <property type="entry name" value="Mucin-2"/>
    <property type="match status" value="1"/>
</dbReference>
<dbReference type="InterPro" id="IPR001007">
    <property type="entry name" value="VWF_dom"/>
</dbReference>
<evidence type="ECO:0000256" key="8">
    <source>
        <dbReference type="ARBA" id="ARBA00022889"/>
    </source>
</evidence>
<dbReference type="FunFam" id="2.10.25.10:FF:000055">
    <property type="entry name" value="alpha-tectorin isoform X1"/>
    <property type="match status" value="1"/>
</dbReference>
<dbReference type="SMART" id="SM00041">
    <property type="entry name" value="CT"/>
    <property type="match status" value="1"/>
</dbReference>
<dbReference type="PROSITE" id="PS01185">
    <property type="entry name" value="CTCK_1"/>
    <property type="match status" value="1"/>
</dbReference>
<dbReference type="PANTHER" id="PTHR11339">
    <property type="entry name" value="EXTRACELLULAR MATRIX GLYCOPROTEIN RELATED"/>
    <property type="match status" value="1"/>
</dbReference>
<evidence type="ECO:0000256" key="13">
    <source>
        <dbReference type="PROSITE-ProRule" id="PRU00039"/>
    </source>
</evidence>
<dbReference type="InterPro" id="IPR058753">
    <property type="entry name" value="TIL_OTOGL_Mucin"/>
</dbReference>
<dbReference type="SUPFAM" id="SSF53300">
    <property type="entry name" value="vWA-like"/>
    <property type="match status" value="3"/>
</dbReference>
<keyword evidence="9" id="KW-0094">Blood coagulation</keyword>
<keyword evidence="6" id="KW-0356">Hemostasis</keyword>
<comment type="subcellular location">
    <subcellularLocation>
        <location evidence="1">Secreted</location>
        <location evidence="1">Extracellular space</location>
        <location evidence="1">Extracellular matrix</location>
    </subcellularLocation>
</comment>
<feature type="disulfide bond" evidence="13">
    <location>
        <begin position="2631"/>
        <end position="2683"/>
    </location>
</feature>
<dbReference type="GO" id="GO:0005615">
    <property type="term" value="C:extracellular space"/>
    <property type="evidence" value="ECO:0007669"/>
    <property type="project" value="TreeGrafter"/>
</dbReference>
<dbReference type="Pfam" id="PF01826">
    <property type="entry name" value="TIL"/>
    <property type="match status" value="3"/>
</dbReference>
<dbReference type="GO" id="GO:0007596">
    <property type="term" value="P:blood coagulation"/>
    <property type="evidence" value="ECO:0007669"/>
    <property type="project" value="TreeGrafter"/>
</dbReference>
<feature type="disulfide bond" evidence="13">
    <location>
        <begin position="2601"/>
        <end position="2651"/>
    </location>
</feature>
<keyword evidence="8" id="KW-0130">Cell adhesion</keyword>
<evidence type="ECO:0000313" key="19">
    <source>
        <dbReference type="Proteomes" id="UP000694620"/>
    </source>
</evidence>
<dbReference type="GeneTree" id="ENSGT00940000155810"/>
<feature type="domain" description="VWFA" evidence="16">
    <location>
        <begin position="1114"/>
        <end position="1283"/>
    </location>
</feature>
<feature type="domain" description="VWFD" evidence="17">
    <location>
        <begin position="1819"/>
        <end position="1996"/>
    </location>
</feature>
<dbReference type="Pfam" id="PF00094">
    <property type="entry name" value="VWD"/>
    <property type="match status" value="4"/>
</dbReference>
<dbReference type="Proteomes" id="UP000694620">
    <property type="component" value="Chromosome 1"/>
</dbReference>
<dbReference type="PROSITE" id="PS51233">
    <property type="entry name" value="VWFD"/>
    <property type="match status" value="4"/>
</dbReference>
<dbReference type="FunFam" id="2.10.25.10:FF:000284">
    <property type="entry name" value="von Willebrand factor"/>
    <property type="match status" value="1"/>
</dbReference>
<evidence type="ECO:0000256" key="5">
    <source>
        <dbReference type="ARBA" id="ARBA00022685"/>
    </source>
</evidence>
<dbReference type="InterPro" id="IPR036084">
    <property type="entry name" value="Ser_inhib-like_sf"/>
</dbReference>
<evidence type="ECO:0000256" key="3">
    <source>
        <dbReference type="ARBA" id="ARBA00022525"/>
    </source>
</evidence>
<dbReference type="Gene3D" id="3.40.50.410">
    <property type="entry name" value="von Willebrand factor, type A domain"/>
    <property type="match status" value="3"/>
</dbReference>
<evidence type="ECO:0000259" key="14">
    <source>
        <dbReference type="PROSITE" id="PS01225"/>
    </source>
</evidence>
<reference evidence="18" key="1">
    <citation type="submission" date="2021-06" db="EMBL/GenBank/DDBJ databases">
        <authorList>
            <consortium name="Wellcome Sanger Institute Data Sharing"/>
        </authorList>
    </citation>
    <scope>NUCLEOTIDE SEQUENCE [LARGE SCALE GENOMIC DNA]</scope>
</reference>
<feature type="disulfide bond" evidence="13">
    <location>
        <begin position="2627"/>
        <end position="2681"/>
    </location>
</feature>
<dbReference type="InterPro" id="IPR050780">
    <property type="entry name" value="Mucin_vWF_Thrombospondin_sf"/>
</dbReference>
<evidence type="ECO:0000256" key="7">
    <source>
        <dbReference type="ARBA" id="ARBA00022737"/>
    </source>
</evidence>
<dbReference type="Pfam" id="PF08742">
    <property type="entry name" value="C8"/>
    <property type="match status" value="4"/>
</dbReference>
<dbReference type="CDD" id="cd19941">
    <property type="entry name" value="TIL"/>
    <property type="match status" value="5"/>
</dbReference>
<organism evidence="18 19">
    <name type="scientific">Erpetoichthys calabaricus</name>
    <name type="common">Rope fish</name>
    <name type="synonym">Calamoichthys calabaricus</name>
    <dbReference type="NCBI Taxonomy" id="27687"/>
    <lineage>
        <taxon>Eukaryota</taxon>
        <taxon>Metazoa</taxon>
        <taxon>Chordata</taxon>
        <taxon>Craniata</taxon>
        <taxon>Vertebrata</taxon>
        <taxon>Euteleostomi</taxon>
        <taxon>Actinopterygii</taxon>
        <taxon>Polypteriformes</taxon>
        <taxon>Polypteridae</taxon>
        <taxon>Erpetoichthys</taxon>
    </lineage>
</organism>
<evidence type="ECO:0000256" key="4">
    <source>
        <dbReference type="ARBA" id="ARBA00022530"/>
    </source>
</evidence>
<feature type="domain" description="VWFD" evidence="17">
    <location>
        <begin position="711"/>
        <end position="878"/>
    </location>
</feature>
<evidence type="ECO:0000313" key="18">
    <source>
        <dbReference type="Ensembl" id="ENSECRP00000005516.1"/>
    </source>
</evidence>
<feature type="domain" description="VWFC" evidence="15">
    <location>
        <begin position="2128"/>
        <end position="2201"/>
    </location>
</feature>
<evidence type="ECO:0000256" key="9">
    <source>
        <dbReference type="ARBA" id="ARBA00023084"/>
    </source>
</evidence>
<feature type="domain" description="VWFA" evidence="16">
    <location>
        <begin position="1353"/>
        <end position="1525"/>
    </location>
</feature>
<dbReference type="PROSITE" id="PS50234">
    <property type="entry name" value="VWFA"/>
    <property type="match status" value="3"/>
</dbReference>
<dbReference type="InterPro" id="IPR002919">
    <property type="entry name" value="TIL_dom"/>
</dbReference>
<gene>
    <name evidence="18" type="primary">VWF</name>
    <name evidence="18" type="synonym">vwf</name>
</gene>
<evidence type="ECO:0000259" key="15">
    <source>
        <dbReference type="PROSITE" id="PS50184"/>
    </source>
</evidence>
<accession>A0A8C4RR83</accession>
<evidence type="ECO:0000259" key="17">
    <source>
        <dbReference type="PROSITE" id="PS51233"/>
    </source>
</evidence>
<feature type="disulfide bond" evidence="13">
    <location>
        <begin position="2616"/>
        <end position="2665"/>
    </location>
</feature>
<reference evidence="18" key="3">
    <citation type="submission" date="2025-09" db="UniProtKB">
        <authorList>
            <consortium name="Ensembl"/>
        </authorList>
    </citation>
    <scope>IDENTIFICATION</scope>
</reference>
<dbReference type="PRINTS" id="PR00453">
    <property type="entry name" value="VWFADOMAIN"/>
</dbReference>
<feature type="domain" description="VWFC" evidence="15">
    <location>
        <begin position="2457"/>
        <end position="2522"/>
    </location>
</feature>
<dbReference type="PROSITE" id="PS01208">
    <property type="entry name" value="VWFC_1"/>
    <property type="match status" value="2"/>
</dbReference>
<dbReference type="PANTHER" id="PTHR11339:SF361">
    <property type="entry name" value="VON WILLEBRAND FACTOR"/>
    <property type="match status" value="1"/>
</dbReference>
<feature type="domain" description="VWFA" evidence="16">
    <location>
        <begin position="1560"/>
        <end position="1741"/>
    </location>
</feature>
<keyword evidence="7" id="KW-0677">Repeat</keyword>
<feature type="domain" description="VWFC" evidence="15">
    <location>
        <begin position="2302"/>
        <end position="2368"/>
    </location>
</feature>
<keyword evidence="10 13" id="KW-1015">Disulfide bond</keyword>
<keyword evidence="19" id="KW-1185">Reference proteome</keyword>
<protein>
    <recommendedName>
        <fullName evidence="2">von Willebrand factor</fullName>
    </recommendedName>
</protein>
<keyword evidence="5" id="KW-0165">Cleavage on pair of basic residues</keyword>
<dbReference type="InterPro" id="IPR002035">
    <property type="entry name" value="VWF_A"/>
</dbReference>
<dbReference type="GO" id="GO:0031589">
    <property type="term" value="P:cell-substrate adhesion"/>
    <property type="evidence" value="ECO:0007669"/>
    <property type="project" value="TreeGrafter"/>
</dbReference>